<evidence type="ECO:0000313" key="3">
    <source>
        <dbReference type="Proteomes" id="UP000251647"/>
    </source>
</evidence>
<proteinExistence type="predicted"/>
<feature type="domain" description="DDE" evidence="1">
    <location>
        <begin position="19"/>
        <end position="59"/>
    </location>
</feature>
<name>A0A2T3QJM5_PHODM</name>
<evidence type="ECO:0000313" key="2">
    <source>
        <dbReference type="EMBL" id="SPY44317.1"/>
    </source>
</evidence>
<reference evidence="2 3" key="1">
    <citation type="submission" date="2018-06" db="EMBL/GenBank/DDBJ databases">
        <authorList>
            <consortium name="Pathogen Informatics"/>
            <person name="Doyle S."/>
        </authorList>
    </citation>
    <scope>NUCLEOTIDE SEQUENCE [LARGE SCALE GENOMIC DNA]</scope>
    <source>
        <strain evidence="2 3">NCTC11647</strain>
    </source>
</reference>
<protein>
    <recommendedName>
        <fullName evidence="1">DDE domain-containing protein</fullName>
    </recommendedName>
</protein>
<accession>A0A2T3QJM5</accession>
<sequence length="68" mass="8330">MIPETYSGKIELCLLKSYIKEQWWYYYLAVDKYGDIVDFYLSQTRNEKAAQPFYERLLELIDCQGRRY</sequence>
<dbReference type="EMBL" id="UATL01000005">
    <property type="protein sequence ID" value="SPY44317.1"/>
    <property type="molecule type" value="Genomic_DNA"/>
</dbReference>
<gene>
    <name evidence="2" type="ORF">NCTC11647_03255</name>
</gene>
<dbReference type="AlphaFoldDB" id="A0A2T3QJM5"/>
<dbReference type="Proteomes" id="UP000251647">
    <property type="component" value="Unassembled WGS sequence"/>
</dbReference>
<dbReference type="InterPro" id="IPR032874">
    <property type="entry name" value="DDE_dom"/>
</dbReference>
<dbReference type="OrthoDB" id="4315389at2"/>
<organism evidence="2 3">
    <name type="scientific">Photobacterium damselae</name>
    <dbReference type="NCBI Taxonomy" id="38293"/>
    <lineage>
        <taxon>Bacteria</taxon>
        <taxon>Pseudomonadati</taxon>
        <taxon>Pseudomonadota</taxon>
        <taxon>Gammaproteobacteria</taxon>
        <taxon>Vibrionales</taxon>
        <taxon>Vibrionaceae</taxon>
        <taxon>Photobacterium</taxon>
    </lineage>
</organism>
<dbReference type="RefSeq" id="WP_080551786.1">
    <property type="nucleotide sequence ID" value="NZ_JBICMR010000057.1"/>
</dbReference>
<evidence type="ECO:0000259" key="1">
    <source>
        <dbReference type="Pfam" id="PF13610"/>
    </source>
</evidence>
<dbReference type="Pfam" id="PF13610">
    <property type="entry name" value="DDE_Tnp_IS240"/>
    <property type="match status" value="1"/>
</dbReference>